<dbReference type="InterPro" id="IPR011701">
    <property type="entry name" value="MFS"/>
</dbReference>
<feature type="transmembrane region" description="Helical" evidence="7">
    <location>
        <begin position="46"/>
        <end position="66"/>
    </location>
</feature>
<keyword evidence="3" id="KW-1003">Cell membrane</keyword>
<accession>A0ABT4VR11</accession>
<feature type="transmembrane region" description="Helical" evidence="7">
    <location>
        <begin position="327"/>
        <end position="349"/>
    </location>
</feature>
<dbReference type="EMBL" id="JAPJZH010000011">
    <property type="protein sequence ID" value="MDA4847144.1"/>
    <property type="molecule type" value="Genomic_DNA"/>
</dbReference>
<evidence type="ECO:0000256" key="7">
    <source>
        <dbReference type="SAM" id="Phobius"/>
    </source>
</evidence>
<dbReference type="Gene3D" id="1.20.1720.10">
    <property type="entry name" value="Multidrug resistance protein D"/>
    <property type="match status" value="1"/>
</dbReference>
<dbReference type="PROSITE" id="PS50850">
    <property type="entry name" value="MFS"/>
    <property type="match status" value="1"/>
</dbReference>
<organism evidence="9 10">
    <name type="scientific">Hoeflea poritis</name>
    <dbReference type="NCBI Taxonomy" id="2993659"/>
    <lineage>
        <taxon>Bacteria</taxon>
        <taxon>Pseudomonadati</taxon>
        <taxon>Pseudomonadota</taxon>
        <taxon>Alphaproteobacteria</taxon>
        <taxon>Hyphomicrobiales</taxon>
        <taxon>Rhizobiaceae</taxon>
        <taxon>Hoeflea</taxon>
    </lineage>
</organism>
<keyword evidence="5 7" id="KW-1133">Transmembrane helix</keyword>
<dbReference type="RefSeq" id="WP_271090950.1">
    <property type="nucleotide sequence ID" value="NZ_JAPJZH010000011.1"/>
</dbReference>
<feature type="domain" description="Major facilitator superfamily (MFS) profile" evidence="8">
    <location>
        <begin position="8"/>
        <end position="488"/>
    </location>
</feature>
<evidence type="ECO:0000313" key="10">
    <source>
        <dbReference type="Proteomes" id="UP001148313"/>
    </source>
</evidence>
<keyword evidence="2" id="KW-0813">Transport</keyword>
<sequence>MFNNRWLVLATVSSALLMIVMDLTILYTALPRLTFALGASASEKLWIVNAYSLVIAGVLPVFGALGDRWGHRNLFLAGLGVFGAASLICAYAPNPQILIAGRVVLALGGGMMMPATLSIIRLTFTDPREQAMAIGIWSAVAAGGAAAGPVVGGVLLEFFWWGSVFLVNLPIVIIALTVAATRIRNRQPENRRPLDWRGAFEVMFGLIATVYAFKEIVKRDPSFAVAAITGLLGIVTLVLFARRQRRIADPMIDFALFADVRFSSAILVAFVSSVSIAGFELVFSQRLQLVDGLSPLNAGLYILPAALASLVAGPVAGLLIPRWGQEPLLWTGTLLGGASMAGAVAAFAHSGALTVAGLIGLGFGIGVAMTAASSAIINGSPPHRTGMAASMESVAYDMGAGIGVAVFGGLMSAAYTYSFVMPDGIALPGTARDSLEEAIIAAGQLPAVEQLAVEAAAKAGFVDSFYFVSASVALVLIATALVVYARSRSSRLRHATAER</sequence>
<reference evidence="9" key="1">
    <citation type="submission" date="2022-11" db="EMBL/GenBank/DDBJ databases">
        <title>Hoeflea poritis sp. nov., isolated from scleractinian coral Porites lutea.</title>
        <authorList>
            <person name="Zhang G."/>
            <person name="Wei Q."/>
            <person name="Cai L."/>
        </authorList>
    </citation>
    <scope>NUCLEOTIDE SEQUENCE</scope>
    <source>
        <strain evidence="9">E7-10</strain>
    </source>
</reference>
<name>A0ABT4VR11_9HYPH</name>
<feature type="transmembrane region" description="Helical" evidence="7">
    <location>
        <begin position="298"/>
        <end position="320"/>
    </location>
</feature>
<dbReference type="PRINTS" id="PR01036">
    <property type="entry name" value="TCRTETB"/>
</dbReference>
<dbReference type="Pfam" id="PF07690">
    <property type="entry name" value="MFS_1"/>
    <property type="match status" value="1"/>
</dbReference>
<dbReference type="CDD" id="cd17321">
    <property type="entry name" value="MFS_MMR_MDR_like"/>
    <property type="match status" value="1"/>
</dbReference>
<protein>
    <submittedName>
        <fullName evidence="9">MFS transporter</fullName>
    </submittedName>
</protein>
<evidence type="ECO:0000256" key="6">
    <source>
        <dbReference type="ARBA" id="ARBA00023136"/>
    </source>
</evidence>
<feature type="transmembrane region" description="Helical" evidence="7">
    <location>
        <begin position="223"/>
        <end position="241"/>
    </location>
</feature>
<feature type="transmembrane region" description="Helical" evidence="7">
    <location>
        <begin position="262"/>
        <end position="283"/>
    </location>
</feature>
<dbReference type="PANTHER" id="PTHR42718:SF47">
    <property type="entry name" value="METHYL VIOLOGEN RESISTANCE PROTEIN SMVA"/>
    <property type="match status" value="1"/>
</dbReference>
<dbReference type="Proteomes" id="UP001148313">
    <property type="component" value="Unassembled WGS sequence"/>
</dbReference>
<dbReference type="SUPFAM" id="SSF103473">
    <property type="entry name" value="MFS general substrate transporter"/>
    <property type="match status" value="1"/>
</dbReference>
<evidence type="ECO:0000256" key="2">
    <source>
        <dbReference type="ARBA" id="ARBA00022448"/>
    </source>
</evidence>
<keyword evidence="4 7" id="KW-0812">Transmembrane</keyword>
<comment type="caution">
    <text evidence="9">The sequence shown here is derived from an EMBL/GenBank/DDBJ whole genome shotgun (WGS) entry which is preliminary data.</text>
</comment>
<evidence type="ECO:0000259" key="8">
    <source>
        <dbReference type="PROSITE" id="PS50850"/>
    </source>
</evidence>
<feature type="transmembrane region" description="Helical" evidence="7">
    <location>
        <begin position="199"/>
        <end position="217"/>
    </location>
</feature>
<feature type="transmembrane region" description="Helical" evidence="7">
    <location>
        <begin position="355"/>
        <end position="377"/>
    </location>
</feature>
<feature type="transmembrane region" description="Helical" evidence="7">
    <location>
        <begin position="73"/>
        <end position="93"/>
    </location>
</feature>
<feature type="transmembrane region" description="Helical" evidence="7">
    <location>
        <begin position="158"/>
        <end position="179"/>
    </location>
</feature>
<evidence type="ECO:0000313" key="9">
    <source>
        <dbReference type="EMBL" id="MDA4847144.1"/>
    </source>
</evidence>
<evidence type="ECO:0000256" key="3">
    <source>
        <dbReference type="ARBA" id="ARBA00022475"/>
    </source>
</evidence>
<evidence type="ECO:0000256" key="5">
    <source>
        <dbReference type="ARBA" id="ARBA00022989"/>
    </source>
</evidence>
<dbReference type="PANTHER" id="PTHR42718">
    <property type="entry name" value="MAJOR FACILITATOR SUPERFAMILY MULTIDRUG TRANSPORTER MFSC"/>
    <property type="match status" value="1"/>
</dbReference>
<feature type="transmembrane region" description="Helical" evidence="7">
    <location>
        <begin position="465"/>
        <end position="485"/>
    </location>
</feature>
<feature type="transmembrane region" description="Helical" evidence="7">
    <location>
        <begin position="99"/>
        <end position="120"/>
    </location>
</feature>
<keyword evidence="6 7" id="KW-0472">Membrane</keyword>
<dbReference type="InterPro" id="IPR020846">
    <property type="entry name" value="MFS_dom"/>
</dbReference>
<gene>
    <name evidence="9" type="ORF">OOZ53_17425</name>
</gene>
<feature type="transmembrane region" description="Helical" evidence="7">
    <location>
        <begin position="398"/>
        <end position="420"/>
    </location>
</feature>
<comment type="subcellular location">
    <subcellularLocation>
        <location evidence="1">Cell membrane</location>
        <topology evidence="1">Multi-pass membrane protein</topology>
    </subcellularLocation>
</comment>
<dbReference type="Gene3D" id="1.20.1250.20">
    <property type="entry name" value="MFS general substrate transporter like domains"/>
    <property type="match status" value="1"/>
</dbReference>
<dbReference type="InterPro" id="IPR036259">
    <property type="entry name" value="MFS_trans_sf"/>
</dbReference>
<keyword evidence="10" id="KW-1185">Reference proteome</keyword>
<feature type="transmembrane region" description="Helical" evidence="7">
    <location>
        <begin position="132"/>
        <end position="152"/>
    </location>
</feature>
<proteinExistence type="predicted"/>
<evidence type="ECO:0000256" key="4">
    <source>
        <dbReference type="ARBA" id="ARBA00022692"/>
    </source>
</evidence>
<evidence type="ECO:0000256" key="1">
    <source>
        <dbReference type="ARBA" id="ARBA00004651"/>
    </source>
</evidence>